<dbReference type="AlphaFoldDB" id="A0A4Y7JQB1"/>
<evidence type="ECO:0000313" key="2">
    <source>
        <dbReference type="Proteomes" id="UP000316621"/>
    </source>
</evidence>
<accession>A0A4Y7JQB1</accession>
<name>A0A4Y7JQB1_PAPSO</name>
<proteinExistence type="predicted"/>
<gene>
    <name evidence="1" type="ORF">C5167_023890</name>
</gene>
<protein>
    <submittedName>
        <fullName evidence="1">Uncharacterized protein</fullName>
    </submittedName>
</protein>
<evidence type="ECO:0000313" key="1">
    <source>
        <dbReference type="EMBL" id="RZC62141.1"/>
    </source>
</evidence>
<organism evidence="1 2">
    <name type="scientific">Papaver somniferum</name>
    <name type="common">Opium poppy</name>
    <dbReference type="NCBI Taxonomy" id="3469"/>
    <lineage>
        <taxon>Eukaryota</taxon>
        <taxon>Viridiplantae</taxon>
        <taxon>Streptophyta</taxon>
        <taxon>Embryophyta</taxon>
        <taxon>Tracheophyta</taxon>
        <taxon>Spermatophyta</taxon>
        <taxon>Magnoliopsida</taxon>
        <taxon>Ranunculales</taxon>
        <taxon>Papaveraceae</taxon>
        <taxon>Papaveroideae</taxon>
        <taxon>Papaver</taxon>
    </lineage>
</organism>
<keyword evidence="2" id="KW-1185">Reference proteome</keyword>
<dbReference type="EMBL" id="CM010719">
    <property type="protein sequence ID" value="RZC62141.1"/>
    <property type="molecule type" value="Genomic_DNA"/>
</dbReference>
<dbReference type="Proteomes" id="UP000316621">
    <property type="component" value="Chromosome 5"/>
</dbReference>
<reference evidence="1 2" key="1">
    <citation type="journal article" date="2018" name="Science">
        <title>The opium poppy genome and morphinan production.</title>
        <authorList>
            <person name="Guo L."/>
            <person name="Winzer T."/>
            <person name="Yang X."/>
            <person name="Li Y."/>
            <person name="Ning Z."/>
            <person name="He Z."/>
            <person name="Teodor R."/>
            <person name="Lu Y."/>
            <person name="Bowser T.A."/>
            <person name="Graham I.A."/>
            <person name="Ye K."/>
        </authorList>
    </citation>
    <scope>NUCLEOTIDE SEQUENCE [LARGE SCALE GENOMIC DNA]</scope>
    <source>
        <strain evidence="2">cv. HN1</strain>
        <tissue evidence="1">Leaves</tissue>
    </source>
</reference>
<sequence>MRLFVDDSPRKKVLFPKHSQVRVVMSLLWLIDECEKKLLTPRSRQRTGFFLVLESSMASLSTTSEAWVIQAWKSNWS</sequence>
<dbReference type="Gramene" id="RZC62141">
    <property type="protein sequence ID" value="RZC62141"/>
    <property type="gene ID" value="C5167_023890"/>
</dbReference>